<accession>A0A511BMC9</accession>
<evidence type="ECO:0000256" key="6">
    <source>
        <dbReference type="ARBA" id="ARBA00023136"/>
    </source>
</evidence>
<organism evidence="10 11">
    <name type="scientific">Swaminathania salitolerans</name>
    <dbReference type="NCBI Taxonomy" id="182838"/>
    <lineage>
        <taxon>Bacteria</taxon>
        <taxon>Pseudomonadati</taxon>
        <taxon>Pseudomonadota</taxon>
        <taxon>Alphaproteobacteria</taxon>
        <taxon>Acetobacterales</taxon>
        <taxon>Acetobacteraceae</taxon>
        <taxon>Swaminathania</taxon>
    </lineage>
</organism>
<evidence type="ECO:0000256" key="1">
    <source>
        <dbReference type="ARBA" id="ARBA00004141"/>
    </source>
</evidence>
<keyword evidence="5 9" id="KW-1133">Transmembrane helix</keyword>
<dbReference type="AlphaFoldDB" id="A0A511BMC9"/>
<gene>
    <name evidence="10" type="primary">glpF</name>
    <name evidence="10" type="ORF">SSA02_06390</name>
</gene>
<feature type="transmembrane region" description="Helical" evidence="9">
    <location>
        <begin position="150"/>
        <end position="169"/>
    </location>
</feature>
<feature type="transmembrane region" description="Helical" evidence="9">
    <location>
        <begin position="12"/>
        <end position="35"/>
    </location>
</feature>
<dbReference type="RefSeq" id="WP_147092421.1">
    <property type="nucleotide sequence ID" value="NZ_BJVC01000001.1"/>
</dbReference>
<proteinExistence type="inferred from homology"/>
<evidence type="ECO:0000256" key="8">
    <source>
        <dbReference type="SAM" id="MobiDB-lite"/>
    </source>
</evidence>
<dbReference type="EMBL" id="BJVC01000001">
    <property type="protein sequence ID" value="GEL01476.1"/>
    <property type="molecule type" value="Genomic_DNA"/>
</dbReference>
<evidence type="ECO:0000256" key="7">
    <source>
        <dbReference type="RuleBase" id="RU000477"/>
    </source>
</evidence>
<comment type="caution">
    <text evidence="10">The sequence shown here is derived from an EMBL/GenBank/DDBJ whole genome shotgun (WGS) entry which is preliminary data.</text>
</comment>
<dbReference type="GO" id="GO:0005886">
    <property type="term" value="C:plasma membrane"/>
    <property type="evidence" value="ECO:0007669"/>
    <property type="project" value="TreeGrafter"/>
</dbReference>
<dbReference type="InterPro" id="IPR000425">
    <property type="entry name" value="MIP"/>
</dbReference>
<evidence type="ECO:0000256" key="4">
    <source>
        <dbReference type="ARBA" id="ARBA00022692"/>
    </source>
</evidence>
<feature type="transmembrane region" description="Helical" evidence="9">
    <location>
        <begin position="47"/>
        <end position="68"/>
    </location>
</feature>
<keyword evidence="3 7" id="KW-0813">Transport</keyword>
<feature type="transmembrane region" description="Helical" evidence="9">
    <location>
        <begin position="181"/>
        <end position="204"/>
    </location>
</feature>
<dbReference type="Proteomes" id="UP000321405">
    <property type="component" value="Unassembled WGS sequence"/>
</dbReference>
<keyword evidence="4 7" id="KW-0812">Transmembrane</keyword>
<protein>
    <submittedName>
        <fullName evidence="10">Aquaporin</fullName>
    </submittedName>
</protein>
<reference evidence="10 11" key="1">
    <citation type="submission" date="2019-07" db="EMBL/GenBank/DDBJ databases">
        <title>Whole genome shotgun sequence of Swaminathania salitolerans NBRC 104436.</title>
        <authorList>
            <person name="Hosoyama A."/>
            <person name="Uohara A."/>
            <person name="Ohji S."/>
            <person name="Ichikawa N."/>
        </authorList>
    </citation>
    <scope>NUCLEOTIDE SEQUENCE [LARGE SCALE GENOMIC DNA]</scope>
    <source>
        <strain evidence="10 11">NBRC 104436</strain>
    </source>
</reference>
<evidence type="ECO:0000256" key="3">
    <source>
        <dbReference type="ARBA" id="ARBA00022448"/>
    </source>
</evidence>
<evidence type="ECO:0000256" key="9">
    <source>
        <dbReference type="SAM" id="Phobius"/>
    </source>
</evidence>
<dbReference type="InterPro" id="IPR022357">
    <property type="entry name" value="MIP_CS"/>
</dbReference>
<name>A0A511BMC9_9PROT</name>
<comment type="subcellular location">
    <subcellularLocation>
        <location evidence="1">Membrane</location>
        <topology evidence="1">Multi-pass membrane protein</topology>
    </subcellularLocation>
</comment>
<dbReference type="Gene3D" id="1.20.1080.10">
    <property type="entry name" value="Glycerol uptake facilitator protein"/>
    <property type="match status" value="1"/>
</dbReference>
<dbReference type="InterPro" id="IPR023271">
    <property type="entry name" value="Aquaporin-like"/>
</dbReference>
<feature type="transmembrane region" description="Helical" evidence="9">
    <location>
        <begin position="89"/>
        <end position="111"/>
    </location>
</feature>
<dbReference type="PRINTS" id="PR00783">
    <property type="entry name" value="MINTRINSICP"/>
</dbReference>
<keyword evidence="11" id="KW-1185">Reference proteome</keyword>
<sequence>MSDRKRFIGELVAEFFALVIIILFGDSVAAMIVLYDPNPYQNAYWGVAIVWGLGVTIAIYATGSVSGTHANPAVTLALALYRGFPWKKVLPYCAAQVAGAMAGAALVYMNFSPVIDHYNMTHHLTRAGDGGAAGVFFTHPGLAVTALHSFGVQIILTGVLVFGVFAITCQYNTQAPEANSGALIIGLLVAAIGASSGFLDAWAINPARDFGPRSFAYLAGWGASAFPSPQNFWWVPIAGPLVGGVIGGGLYHYVLRPFMPKYAATAQAAIGAPPSHPAAPPVAPHGAPPRAEPPAGGGFTGTGGPTIAPIP</sequence>
<evidence type="ECO:0000313" key="11">
    <source>
        <dbReference type="Proteomes" id="UP000321405"/>
    </source>
</evidence>
<dbReference type="SUPFAM" id="SSF81338">
    <property type="entry name" value="Aquaporin-like"/>
    <property type="match status" value="1"/>
</dbReference>
<comment type="similarity">
    <text evidence="2 7">Belongs to the MIP/aquaporin (TC 1.A.8) family.</text>
</comment>
<dbReference type="PANTHER" id="PTHR43829:SF9">
    <property type="entry name" value="AQUAPORIN-9"/>
    <property type="match status" value="1"/>
</dbReference>
<evidence type="ECO:0000256" key="5">
    <source>
        <dbReference type="ARBA" id="ARBA00022989"/>
    </source>
</evidence>
<dbReference type="GO" id="GO:0015254">
    <property type="term" value="F:glycerol channel activity"/>
    <property type="evidence" value="ECO:0007669"/>
    <property type="project" value="TreeGrafter"/>
</dbReference>
<keyword evidence="6 9" id="KW-0472">Membrane</keyword>
<dbReference type="NCBIfam" id="TIGR00861">
    <property type="entry name" value="MIP"/>
    <property type="match status" value="1"/>
</dbReference>
<evidence type="ECO:0000256" key="2">
    <source>
        <dbReference type="ARBA" id="ARBA00006175"/>
    </source>
</evidence>
<dbReference type="Pfam" id="PF00230">
    <property type="entry name" value="MIP"/>
    <property type="match status" value="1"/>
</dbReference>
<dbReference type="PROSITE" id="PS00221">
    <property type="entry name" value="MIP"/>
    <property type="match status" value="1"/>
</dbReference>
<dbReference type="PANTHER" id="PTHR43829">
    <property type="entry name" value="AQUAPORIN OR AQUAGLYCEROPORIN RELATED"/>
    <property type="match status" value="1"/>
</dbReference>
<feature type="compositionally biased region" description="Pro residues" evidence="8">
    <location>
        <begin position="274"/>
        <end position="292"/>
    </location>
</feature>
<dbReference type="InterPro" id="IPR050363">
    <property type="entry name" value="MIP/Aquaporin"/>
</dbReference>
<feature type="transmembrane region" description="Helical" evidence="9">
    <location>
        <begin position="232"/>
        <end position="254"/>
    </location>
</feature>
<evidence type="ECO:0000313" key="10">
    <source>
        <dbReference type="EMBL" id="GEL01476.1"/>
    </source>
</evidence>
<feature type="compositionally biased region" description="Gly residues" evidence="8">
    <location>
        <begin position="295"/>
        <end position="304"/>
    </location>
</feature>
<feature type="region of interest" description="Disordered" evidence="8">
    <location>
        <begin position="274"/>
        <end position="311"/>
    </location>
</feature>
<dbReference type="OrthoDB" id="9807293at2"/>